<dbReference type="AlphaFoldDB" id="A0A151T627"/>
<accession>A0A151T627</accession>
<dbReference type="EMBL" id="CM003610">
    <property type="protein sequence ID" value="KYP62474.1"/>
    <property type="molecule type" value="Genomic_DNA"/>
</dbReference>
<evidence type="ECO:0000313" key="1">
    <source>
        <dbReference type="EMBL" id="KYP62474.1"/>
    </source>
</evidence>
<dbReference type="OMA" id="FSRINHT"/>
<organism evidence="1 2">
    <name type="scientific">Cajanus cajan</name>
    <name type="common">Pigeon pea</name>
    <name type="synonym">Cajanus indicus</name>
    <dbReference type="NCBI Taxonomy" id="3821"/>
    <lineage>
        <taxon>Eukaryota</taxon>
        <taxon>Viridiplantae</taxon>
        <taxon>Streptophyta</taxon>
        <taxon>Embryophyta</taxon>
        <taxon>Tracheophyta</taxon>
        <taxon>Spermatophyta</taxon>
        <taxon>Magnoliopsida</taxon>
        <taxon>eudicotyledons</taxon>
        <taxon>Gunneridae</taxon>
        <taxon>Pentapetalae</taxon>
        <taxon>rosids</taxon>
        <taxon>fabids</taxon>
        <taxon>Fabales</taxon>
        <taxon>Fabaceae</taxon>
        <taxon>Papilionoideae</taxon>
        <taxon>50 kb inversion clade</taxon>
        <taxon>NPAAA clade</taxon>
        <taxon>indigoferoid/millettioid clade</taxon>
        <taxon>Phaseoleae</taxon>
        <taxon>Cajanus</taxon>
    </lineage>
</organism>
<name>A0A151T627_CAJCA</name>
<gene>
    <name evidence="1" type="ORF">KK1_017010</name>
</gene>
<proteinExistence type="predicted"/>
<dbReference type="Gramene" id="C.cajan_16526.t">
    <property type="protein sequence ID" value="C.cajan_16526.t.cds1"/>
    <property type="gene ID" value="C.cajan_16526"/>
</dbReference>
<dbReference type="Proteomes" id="UP000075243">
    <property type="component" value="Chromosome 8"/>
</dbReference>
<keyword evidence="2" id="KW-1185">Reference proteome</keyword>
<reference evidence="1 2" key="1">
    <citation type="journal article" date="2012" name="Nat. Biotechnol.">
        <title>Draft genome sequence of pigeonpea (Cajanus cajan), an orphan legume crop of resource-poor farmers.</title>
        <authorList>
            <person name="Varshney R.K."/>
            <person name="Chen W."/>
            <person name="Li Y."/>
            <person name="Bharti A.K."/>
            <person name="Saxena R.K."/>
            <person name="Schlueter J.A."/>
            <person name="Donoghue M.T."/>
            <person name="Azam S."/>
            <person name="Fan G."/>
            <person name="Whaley A.M."/>
            <person name="Farmer A.D."/>
            <person name="Sheridan J."/>
            <person name="Iwata A."/>
            <person name="Tuteja R."/>
            <person name="Penmetsa R.V."/>
            <person name="Wu W."/>
            <person name="Upadhyaya H.D."/>
            <person name="Yang S.P."/>
            <person name="Shah T."/>
            <person name="Saxena K.B."/>
            <person name="Michael T."/>
            <person name="McCombie W.R."/>
            <person name="Yang B."/>
            <person name="Zhang G."/>
            <person name="Yang H."/>
            <person name="Wang J."/>
            <person name="Spillane C."/>
            <person name="Cook D.R."/>
            <person name="May G.D."/>
            <person name="Xu X."/>
            <person name="Jackson S.A."/>
        </authorList>
    </citation>
    <scope>NUCLEOTIDE SEQUENCE [LARGE SCALE GENOMIC DNA]</scope>
    <source>
        <strain evidence="2">cv. Asha</strain>
    </source>
</reference>
<protein>
    <submittedName>
        <fullName evidence="1">Uncharacterized protein</fullName>
    </submittedName>
</protein>
<evidence type="ECO:0000313" key="2">
    <source>
        <dbReference type="Proteomes" id="UP000075243"/>
    </source>
</evidence>
<sequence length="117" mass="12872">MILPSKLYPNIVGHLARAKGSHPNSSTQNRITSLILSFDININSGFFLNVSRTTSSDQPQLLKASTFASHRNFETPLLACKAITNPIFEGSNPISLTSSTVLFRSLDKRIEGLVRNK</sequence>